<dbReference type="Pfam" id="PF13410">
    <property type="entry name" value="GST_C_2"/>
    <property type="match status" value="1"/>
</dbReference>
<keyword evidence="5" id="KW-1185">Reference proteome</keyword>
<dbReference type="PROSITE" id="PS50404">
    <property type="entry name" value="GST_NTER"/>
    <property type="match status" value="1"/>
</dbReference>
<dbReference type="SUPFAM" id="SSF52833">
    <property type="entry name" value="Thioredoxin-like"/>
    <property type="match status" value="1"/>
</dbReference>
<evidence type="ECO:0000313" key="5">
    <source>
        <dbReference type="Proteomes" id="UP000815325"/>
    </source>
</evidence>
<dbReference type="Proteomes" id="UP000815325">
    <property type="component" value="Unassembled WGS sequence"/>
</dbReference>
<dbReference type="CDD" id="cd00570">
    <property type="entry name" value="GST_N_family"/>
    <property type="match status" value="1"/>
</dbReference>
<sequence length="475" mass="53293">MSGYKVLGHTAPSPSLLQHQKHRKSQPQRAVGPRTQRRSARCPPKPSAAATSLEWQEIEDTVNSNGHYPFKVFPGAKPAVAQPNTLPSELASLTTSTKPVVLIRDTNAWCPFCERVWLALEEKQVPYDTVLVSLQNKPEWYMQLVPTKKVPAMSFTDSNNQRELIWESKDILLEMEDRFREVPLLPADPSLRQEALTIMEDLETKHDVGAAGFKFMAGGSMFNRAEPRDPAQLPQFQAEFEQELRWMEGTLVKHGGPYFLGSMFSLVDIMFISFMERLVAGLPFFRGYSLKDNPEFPRIAEWVRAMNQRDAYRRVKTDDYTYKLLFSRMGSMQPYVPPLQVDEATMEARRTVAARITRNRTEILADIMKNSGLLPFAVASNNTSSSSNSSSNTQGVGPVPTGAELIEAVEFHLRRMCSLLLHGNPGPKAGDAYAKAVGAAALAFFRNRATSPRDMTAPEADEFRSAIDELLKDVY</sequence>
<dbReference type="SFLD" id="SFLDG00358">
    <property type="entry name" value="Main_(cytGST)"/>
    <property type="match status" value="1"/>
</dbReference>
<organism evidence="4 5">
    <name type="scientific">Dunaliella salina</name>
    <name type="common">Green alga</name>
    <name type="synonym">Protococcus salinus</name>
    <dbReference type="NCBI Taxonomy" id="3046"/>
    <lineage>
        <taxon>Eukaryota</taxon>
        <taxon>Viridiplantae</taxon>
        <taxon>Chlorophyta</taxon>
        <taxon>core chlorophytes</taxon>
        <taxon>Chlorophyceae</taxon>
        <taxon>CS clade</taxon>
        <taxon>Chlamydomonadales</taxon>
        <taxon>Dunaliellaceae</taxon>
        <taxon>Dunaliella</taxon>
    </lineage>
</organism>
<feature type="domain" description="GST N-terminal" evidence="2">
    <location>
        <begin position="100"/>
        <end position="183"/>
    </location>
</feature>
<gene>
    <name evidence="4" type="ORF">DUNSADRAFT_10377</name>
</gene>
<reference evidence="4" key="1">
    <citation type="submission" date="2017-08" db="EMBL/GenBank/DDBJ databases">
        <authorList>
            <person name="Polle J.E."/>
            <person name="Barry K."/>
            <person name="Cushman J."/>
            <person name="Schmutz J."/>
            <person name="Tran D."/>
            <person name="Hathwaick L.T."/>
            <person name="Yim W.C."/>
            <person name="Jenkins J."/>
            <person name="Mckie-Krisberg Z.M."/>
            <person name="Prochnik S."/>
            <person name="Lindquist E."/>
            <person name="Dockter R.B."/>
            <person name="Adam C."/>
            <person name="Molina H."/>
            <person name="Bunkerborg J."/>
            <person name="Jin E."/>
            <person name="Buchheim M."/>
            <person name="Magnuson J."/>
        </authorList>
    </citation>
    <scope>NUCLEOTIDE SEQUENCE</scope>
    <source>
        <strain evidence="4">CCAP 19/18</strain>
    </source>
</reference>
<dbReference type="InterPro" id="IPR036282">
    <property type="entry name" value="Glutathione-S-Trfase_C_sf"/>
</dbReference>
<dbReference type="EMBL" id="MU069815">
    <property type="protein sequence ID" value="KAF5833374.1"/>
    <property type="molecule type" value="Genomic_DNA"/>
</dbReference>
<dbReference type="SUPFAM" id="SSF47616">
    <property type="entry name" value="GST C-terminal domain-like"/>
    <property type="match status" value="1"/>
</dbReference>
<protein>
    <submittedName>
        <fullName evidence="4">Glutathione S-transferase</fullName>
    </submittedName>
</protein>
<dbReference type="PROSITE" id="PS51354">
    <property type="entry name" value="GLUTAREDOXIN_2"/>
    <property type="match status" value="1"/>
</dbReference>
<dbReference type="PANTHER" id="PTHR43968:SF14">
    <property type="entry name" value="GLUTATHIONE S-TRANSFERASE"/>
    <property type="match status" value="1"/>
</dbReference>
<evidence type="ECO:0000259" key="2">
    <source>
        <dbReference type="PROSITE" id="PS50404"/>
    </source>
</evidence>
<dbReference type="InterPro" id="IPR050983">
    <property type="entry name" value="GST_Omega/HSP26"/>
</dbReference>
<dbReference type="SFLD" id="SFLDS00019">
    <property type="entry name" value="Glutathione_Transferase_(cytos"/>
    <property type="match status" value="1"/>
</dbReference>
<dbReference type="InterPro" id="IPR004045">
    <property type="entry name" value="Glutathione_S-Trfase_N"/>
</dbReference>
<evidence type="ECO:0000256" key="1">
    <source>
        <dbReference type="SAM" id="MobiDB-lite"/>
    </source>
</evidence>
<dbReference type="Pfam" id="PF13409">
    <property type="entry name" value="GST_N_2"/>
    <property type="match status" value="1"/>
</dbReference>
<dbReference type="InterPro" id="IPR036249">
    <property type="entry name" value="Thioredoxin-like_sf"/>
</dbReference>
<comment type="caution">
    <text evidence="4">The sequence shown here is derived from an EMBL/GenBank/DDBJ whole genome shotgun (WGS) entry which is preliminary data.</text>
</comment>
<feature type="region of interest" description="Disordered" evidence="1">
    <location>
        <begin position="1"/>
        <end position="51"/>
    </location>
</feature>
<accession>A0ABQ7GFM3</accession>
<name>A0ABQ7GFM3_DUNSA</name>
<dbReference type="InterPro" id="IPR040079">
    <property type="entry name" value="Glutathione_S-Trfase"/>
</dbReference>
<proteinExistence type="predicted"/>
<dbReference type="InterPro" id="IPR010987">
    <property type="entry name" value="Glutathione-S-Trfase_C-like"/>
</dbReference>
<evidence type="ECO:0000313" key="4">
    <source>
        <dbReference type="EMBL" id="KAF5833374.1"/>
    </source>
</evidence>
<dbReference type="PANTHER" id="PTHR43968">
    <property type="match status" value="1"/>
</dbReference>
<dbReference type="Gene3D" id="1.20.1050.10">
    <property type="match status" value="1"/>
</dbReference>
<dbReference type="Gene3D" id="3.40.30.10">
    <property type="entry name" value="Glutaredoxin"/>
    <property type="match status" value="1"/>
</dbReference>
<dbReference type="PROSITE" id="PS50405">
    <property type="entry name" value="GST_CTER"/>
    <property type="match status" value="1"/>
</dbReference>
<evidence type="ECO:0000259" key="3">
    <source>
        <dbReference type="PROSITE" id="PS50405"/>
    </source>
</evidence>
<feature type="domain" description="GST C-terminal" evidence="3">
    <location>
        <begin position="188"/>
        <end position="338"/>
    </location>
</feature>